<sequence>AAAKKEMNKAIYDAKRERDILDKVTKDAGPDLDLYARRFFEALFSLSRTYQSEQLFQDNEFTLKMKK</sequence>
<feature type="non-terminal residue" evidence="2">
    <location>
        <position position="1"/>
    </location>
</feature>
<dbReference type="InterPro" id="IPR002701">
    <property type="entry name" value="CM_II_prokaryot"/>
</dbReference>
<feature type="domain" description="Chorismate mutase" evidence="1">
    <location>
        <begin position="1"/>
        <end position="51"/>
    </location>
</feature>
<feature type="non-terminal residue" evidence="2">
    <location>
        <position position="67"/>
    </location>
</feature>
<comment type="caution">
    <text evidence="2">The sequence shown here is derived from an EMBL/GenBank/DDBJ whole genome shotgun (WGS) entry which is preliminary data.</text>
</comment>
<protein>
    <submittedName>
        <fullName evidence="2">Chorismate mutase</fullName>
    </submittedName>
</protein>
<dbReference type="AlphaFoldDB" id="W1YE12"/>
<accession>W1YE12</accession>
<evidence type="ECO:0000313" key="2">
    <source>
        <dbReference type="EMBL" id="ETJ39389.1"/>
    </source>
</evidence>
<name>W1YE12_9ZZZZ</name>
<gene>
    <name evidence="2" type="ORF">Q604_UNBC06749G0001</name>
</gene>
<dbReference type="GO" id="GO:0046417">
    <property type="term" value="P:chorismate metabolic process"/>
    <property type="evidence" value="ECO:0007669"/>
    <property type="project" value="InterPro"/>
</dbReference>
<dbReference type="GO" id="GO:0004106">
    <property type="term" value="F:chorismate mutase activity"/>
    <property type="evidence" value="ECO:0007669"/>
    <property type="project" value="InterPro"/>
</dbReference>
<dbReference type="InterPro" id="IPR036263">
    <property type="entry name" value="Chorismate_II_sf"/>
</dbReference>
<dbReference type="Gene3D" id="1.20.59.10">
    <property type="entry name" value="Chorismate mutase"/>
    <property type="match status" value="1"/>
</dbReference>
<reference evidence="2" key="1">
    <citation type="submission" date="2013-12" db="EMBL/GenBank/DDBJ databases">
        <title>A Varibaculum cambriense genome reconstructed from a premature infant gut community with otherwise low bacterial novelty that shifts toward anaerobic metabolism during the third week of life.</title>
        <authorList>
            <person name="Brown C.T."/>
            <person name="Sharon I."/>
            <person name="Thomas B.C."/>
            <person name="Castelle C.J."/>
            <person name="Morowitz M.J."/>
            <person name="Banfield J.F."/>
        </authorList>
    </citation>
    <scope>NUCLEOTIDE SEQUENCE</scope>
</reference>
<dbReference type="EMBL" id="AZMM01006749">
    <property type="protein sequence ID" value="ETJ39389.1"/>
    <property type="molecule type" value="Genomic_DNA"/>
</dbReference>
<organism evidence="2">
    <name type="scientific">human gut metagenome</name>
    <dbReference type="NCBI Taxonomy" id="408170"/>
    <lineage>
        <taxon>unclassified sequences</taxon>
        <taxon>metagenomes</taxon>
        <taxon>organismal metagenomes</taxon>
    </lineage>
</organism>
<dbReference type="Pfam" id="PF01817">
    <property type="entry name" value="CM_2"/>
    <property type="match status" value="1"/>
</dbReference>
<evidence type="ECO:0000259" key="1">
    <source>
        <dbReference type="Pfam" id="PF01817"/>
    </source>
</evidence>
<dbReference type="SUPFAM" id="SSF48600">
    <property type="entry name" value="Chorismate mutase II"/>
    <property type="match status" value="1"/>
</dbReference>
<dbReference type="InterPro" id="IPR036979">
    <property type="entry name" value="CM_dom_sf"/>
</dbReference>
<proteinExistence type="predicted"/>